<dbReference type="HAMAP" id="MF_01310">
    <property type="entry name" value="Ribosomal_uS11"/>
    <property type="match status" value="1"/>
</dbReference>
<accession>A0A1M2VSF4</accession>
<protein>
    <submittedName>
        <fullName evidence="5">37S ribosomal protein S18, mitochondrial</fullName>
    </submittedName>
</protein>
<reference evidence="5 6" key="1">
    <citation type="submission" date="2016-10" db="EMBL/GenBank/DDBJ databases">
        <title>Genome sequence of the basidiomycete white-rot fungus Trametes pubescens.</title>
        <authorList>
            <person name="Makela M.R."/>
            <person name="Granchi Z."/>
            <person name="Peng M."/>
            <person name="De Vries R.P."/>
            <person name="Grigoriev I."/>
            <person name="Riley R."/>
            <person name="Hilden K."/>
        </authorList>
    </citation>
    <scope>NUCLEOTIDE SEQUENCE [LARGE SCALE GENOMIC DNA]</scope>
    <source>
        <strain evidence="5 6">FBCC735</strain>
    </source>
</reference>
<dbReference type="GO" id="GO:0005840">
    <property type="term" value="C:ribosome"/>
    <property type="evidence" value="ECO:0007669"/>
    <property type="project" value="UniProtKB-KW"/>
</dbReference>
<name>A0A1M2VSF4_TRAPU</name>
<dbReference type="InterPro" id="IPR001971">
    <property type="entry name" value="Ribosomal_uS11"/>
</dbReference>
<dbReference type="InterPro" id="IPR036967">
    <property type="entry name" value="Ribosomal_uS11_sf"/>
</dbReference>
<dbReference type="Proteomes" id="UP000184267">
    <property type="component" value="Unassembled WGS sequence"/>
</dbReference>
<evidence type="ECO:0000256" key="4">
    <source>
        <dbReference type="SAM" id="MobiDB-lite"/>
    </source>
</evidence>
<dbReference type="Pfam" id="PF00411">
    <property type="entry name" value="Ribosomal_S11"/>
    <property type="match status" value="1"/>
</dbReference>
<dbReference type="GO" id="GO:0003735">
    <property type="term" value="F:structural constituent of ribosome"/>
    <property type="evidence" value="ECO:0007669"/>
    <property type="project" value="InterPro"/>
</dbReference>
<feature type="compositionally biased region" description="Acidic residues" evidence="4">
    <location>
        <begin position="74"/>
        <end position="84"/>
    </location>
</feature>
<dbReference type="STRING" id="154538.A0A1M2VSF4"/>
<dbReference type="OrthoDB" id="1654884at2759"/>
<dbReference type="OMA" id="RTAFEWE"/>
<evidence type="ECO:0000256" key="1">
    <source>
        <dbReference type="ARBA" id="ARBA00006194"/>
    </source>
</evidence>
<comment type="similarity">
    <text evidence="1">Belongs to the universal ribosomal protein uS11 family.</text>
</comment>
<dbReference type="GO" id="GO:1990904">
    <property type="term" value="C:ribonucleoprotein complex"/>
    <property type="evidence" value="ECO:0007669"/>
    <property type="project" value="UniProtKB-KW"/>
</dbReference>
<comment type="caution">
    <text evidence="5">The sequence shown here is derived from an EMBL/GenBank/DDBJ whole genome shotgun (WGS) entry which is preliminary data.</text>
</comment>
<dbReference type="SUPFAM" id="SSF53137">
    <property type="entry name" value="Translational machinery components"/>
    <property type="match status" value="1"/>
</dbReference>
<proteinExistence type="inferred from homology"/>
<dbReference type="PANTHER" id="PTHR11759">
    <property type="entry name" value="40S RIBOSOMAL PROTEIN S14/30S RIBOSOMAL PROTEIN S11"/>
    <property type="match status" value="1"/>
</dbReference>
<keyword evidence="2 5" id="KW-0689">Ribosomal protein</keyword>
<organism evidence="5 6">
    <name type="scientific">Trametes pubescens</name>
    <name type="common">White-rot fungus</name>
    <dbReference type="NCBI Taxonomy" id="154538"/>
    <lineage>
        <taxon>Eukaryota</taxon>
        <taxon>Fungi</taxon>
        <taxon>Dikarya</taxon>
        <taxon>Basidiomycota</taxon>
        <taxon>Agaricomycotina</taxon>
        <taxon>Agaricomycetes</taxon>
        <taxon>Polyporales</taxon>
        <taxon>Polyporaceae</taxon>
        <taxon>Trametes</taxon>
    </lineage>
</organism>
<dbReference type="EMBL" id="MNAD01000773">
    <property type="protein sequence ID" value="OJT10531.1"/>
    <property type="molecule type" value="Genomic_DNA"/>
</dbReference>
<gene>
    <name evidence="5" type="ORF">TRAPUB_12969</name>
</gene>
<dbReference type="Gene3D" id="3.30.420.80">
    <property type="entry name" value="Ribosomal protein S11"/>
    <property type="match status" value="1"/>
</dbReference>
<feature type="compositionally biased region" description="Low complexity" evidence="4">
    <location>
        <begin position="50"/>
        <end position="61"/>
    </location>
</feature>
<evidence type="ECO:0000313" key="5">
    <source>
        <dbReference type="EMBL" id="OJT10531.1"/>
    </source>
</evidence>
<evidence type="ECO:0000313" key="6">
    <source>
        <dbReference type="Proteomes" id="UP000184267"/>
    </source>
</evidence>
<evidence type="ECO:0000256" key="2">
    <source>
        <dbReference type="ARBA" id="ARBA00022980"/>
    </source>
</evidence>
<keyword evidence="6" id="KW-1185">Reference proteome</keyword>
<dbReference type="AlphaFoldDB" id="A0A1M2VSF4"/>
<keyword evidence="3" id="KW-0687">Ribonucleoprotein</keyword>
<evidence type="ECO:0000256" key="3">
    <source>
        <dbReference type="ARBA" id="ARBA00023274"/>
    </source>
</evidence>
<feature type="region of interest" description="Disordered" evidence="4">
    <location>
        <begin position="46"/>
        <end position="96"/>
    </location>
</feature>
<dbReference type="GO" id="GO:0006412">
    <property type="term" value="P:translation"/>
    <property type="evidence" value="ECO:0007669"/>
    <property type="project" value="InterPro"/>
</dbReference>
<sequence length="238" mass="25129">MSLLRTLPALRSRAAHRAWAAPFSSSASTSASAANTTPGVQDIFDALGESTSTPSPASTSTIQSFTRQIGAAEEQQEPAQEQEDGPPLPSEDSFPLGVNPAAAANAVVAKGRAGTKKPLYAVSVKATRNNTIVTFARPKGLQLVTLTGGKLGFKKSNRNGYEAGYQCAVGIIGAMEKELERTAFEWELNLKGFGQGRDAMLTAITTAVGENVKPLLTRVTDRTPLKIGGTRSQKARRI</sequence>